<dbReference type="SUPFAM" id="SSF52954">
    <property type="entry name" value="Class II aaRS ABD-related"/>
    <property type="match status" value="1"/>
</dbReference>
<dbReference type="Pfam" id="PF03129">
    <property type="entry name" value="HGTP_anticodon"/>
    <property type="match status" value="1"/>
</dbReference>
<keyword evidence="7" id="KW-0030">Aminoacyl-tRNA synthetase</keyword>
<comment type="catalytic activity">
    <reaction evidence="9">
        <text>tRNA(His) + L-histidine + ATP = L-histidyl-tRNA(His) + AMP + diphosphate + H(+)</text>
        <dbReference type="Rhea" id="RHEA:17313"/>
        <dbReference type="Rhea" id="RHEA-COMP:9665"/>
        <dbReference type="Rhea" id="RHEA-COMP:9689"/>
        <dbReference type="ChEBI" id="CHEBI:15378"/>
        <dbReference type="ChEBI" id="CHEBI:30616"/>
        <dbReference type="ChEBI" id="CHEBI:33019"/>
        <dbReference type="ChEBI" id="CHEBI:57595"/>
        <dbReference type="ChEBI" id="CHEBI:78442"/>
        <dbReference type="ChEBI" id="CHEBI:78527"/>
        <dbReference type="ChEBI" id="CHEBI:456215"/>
        <dbReference type="EC" id="6.1.1.21"/>
    </reaction>
</comment>
<dbReference type="GeneID" id="108661850"/>
<reference evidence="13" key="2">
    <citation type="submission" date="2025-08" db="UniProtKB">
        <authorList>
            <consortium name="RefSeq"/>
        </authorList>
    </citation>
    <scope>IDENTIFICATION</scope>
</reference>
<dbReference type="PANTHER" id="PTHR43707:SF1">
    <property type="entry name" value="HISTIDINE--TRNA LIGASE, MITOCHONDRIAL-RELATED"/>
    <property type="match status" value="1"/>
</dbReference>
<keyword evidence="10" id="KW-1133">Transmembrane helix</keyword>
<evidence type="ECO:0000256" key="3">
    <source>
        <dbReference type="ARBA" id="ARBA00022598"/>
    </source>
</evidence>
<dbReference type="GO" id="GO:0005737">
    <property type="term" value="C:cytoplasm"/>
    <property type="evidence" value="ECO:0007669"/>
    <property type="project" value="InterPro"/>
</dbReference>
<dbReference type="EC" id="6.1.1.21" evidence="2"/>
<keyword evidence="10" id="KW-0812">Transmembrane</keyword>
<evidence type="ECO:0000256" key="5">
    <source>
        <dbReference type="ARBA" id="ARBA00022840"/>
    </source>
</evidence>
<dbReference type="KEGG" id="tcc:108661850"/>
<evidence type="ECO:0000259" key="11">
    <source>
        <dbReference type="Pfam" id="PF03129"/>
    </source>
</evidence>
<dbReference type="Proteomes" id="UP000694886">
    <property type="component" value="Chromosome 5"/>
</dbReference>
<feature type="transmembrane region" description="Helical" evidence="10">
    <location>
        <begin position="6"/>
        <end position="29"/>
    </location>
</feature>
<dbReference type="Gene3D" id="3.40.50.800">
    <property type="entry name" value="Anticodon-binding domain"/>
    <property type="match status" value="1"/>
</dbReference>
<accession>A0AB32W7W9</accession>
<keyword evidence="6" id="KW-0648">Protein biosynthesis</keyword>
<protein>
    <recommendedName>
        <fullName evidence="2">histidine--tRNA ligase</fullName>
        <ecNumber evidence="2">6.1.1.21</ecNumber>
    </recommendedName>
    <alternativeName>
        <fullName evidence="8">Histidyl-tRNA synthetase</fullName>
    </alternativeName>
</protein>
<evidence type="ECO:0000256" key="1">
    <source>
        <dbReference type="ARBA" id="ARBA00008226"/>
    </source>
</evidence>
<evidence type="ECO:0000256" key="6">
    <source>
        <dbReference type="ARBA" id="ARBA00022917"/>
    </source>
</evidence>
<dbReference type="InterPro" id="IPR004154">
    <property type="entry name" value="Anticodon-bd"/>
</dbReference>
<gene>
    <name evidence="13" type="primary">LOC108661850</name>
</gene>
<keyword evidence="4" id="KW-0547">Nucleotide-binding</keyword>
<sequence>MVDLLLNIFYLCSFGLLGVLLWMCLWLFWRCGDCGSKLLKEKGLLPELSLEVDNIVCALDYDLQGVAATVATKLRGKGQSVDLVLESKPLKWVFKRAARANAERLILVGNTEWQKGMVGVKILSSGEQYEIKLDELE</sequence>
<reference evidence="12" key="1">
    <citation type="journal article" date="1997" name="Nucleic Acids Res.">
        <title>tRNAscan-SE: a program for improved detection of transfer RNA genes in genomic sequence.</title>
        <authorList>
            <person name="Lowe T.M."/>
            <person name="Eddy S.R."/>
        </authorList>
    </citation>
    <scope>NUCLEOTIDE SEQUENCE [LARGE SCALE GENOMIC DNA]</scope>
    <source>
        <strain evidence="12">r\B97-61/B2</strain>
    </source>
</reference>
<dbReference type="PANTHER" id="PTHR43707">
    <property type="entry name" value="HISTIDYL-TRNA SYNTHETASE"/>
    <property type="match status" value="1"/>
</dbReference>
<keyword evidence="5" id="KW-0067">ATP-binding</keyword>
<dbReference type="RefSeq" id="XP_017976008.1">
    <property type="nucleotide sequence ID" value="XM_018120519.1"/>
</dbReference>
<dbReference type="GO" id="GO:0006412">
    <property type="term" value="P:translation"/>
    <property type="evidence" value="ECO:0007669"/>
    <property type="project" value="UniProtKB-KW"/>
</dbReference>
<evidence type="ECO:0000313" key="13">
    <source>
        <dbReference type="RefSeq" id="XP_017976008.1"/>
    </source>
</evidence>
<dbReference type="AlphaFoldDB" id="A0AB32W7W9"/>
<organism evidence="12 13">
    <name type="scientific">Theobroma cacao</name>
    <name type="common">Cacao</name>
    <name type="synonym">Cocoa</name>
    <dbReference type="NCBI Taxonomy" id="3641"/>
    <lineage>
        <taxon>Eukaryota</taxon>
        <taxon>Viridiplantae</taxon>
        <taxon>Streptophyta</taxon>
        <taxon>Embryophyta</taxon>
        <taxon>Tracheophyta</taxon>
        <taxon>Spermatophyta</taxon>
        <taxon>Magnoliopsida</taxon>
        <taxon>eudicotyledons</taxon>
        <taxon>Gunneridae</taxon>
        <taxon>Pentapetalae</taxon>
        <taxon>rosids</taxon>
        <taxon>malvids</taxon>
        <taxon>Malvales</taxon>
        <taxon>Malvaceae</taxon>
        <taxon>Byttnerioideae</taxon>
        <taxon>Theobroma</taxon>
    </lineage>
</organism>
<feature type="domain" description="Anticodon-binding" evidence="11">
    <location>
        <begin position="57"/>
        <end position="136"/>
    </location>
</feature>
<evidence type="ECO:0000313" key="12">
    <source>
        <dbReference type="Proteomes" id="UP000694886"/>
    </source>
</evidence>
<evidence type="ECO:0000256" key="4">
    <source>
        <dbReference type="ARBA" id="ARBA00022741"/>
    </source>
</evidence>
<evidence type="ECO:0000256" key="7">
    <source>
        <dbReference type="ARBA" id="ARBA00023146"/>
    </source>
</evidence>
<comment type="similarity">
    <text evidence="1">Belongs to the class-II aminoacyl-tRNA synthetase family.</text>
</comment>
<dbReference type="InterPro" id="IPR004516">
    <property type="entry name" value="HisRS/HisZ"/>
</dbReference>
<evidence type="ECO:0000256" key="2">
    <source>
        <dbReference type="ARBA" id="ARBA00012815"/>
    </source>
</evidence>
<keyword evidence="3" id="KW-0436">Ligase</keyword>
<dbReference type="FunFam" id="3.40.50.800:FF:000017">
    <property type="entry name" value="Histidine--tRNA ligase chloroplastic/mitochondrial"/>
    <property type="match status" value="1"/>
</dbReference>
<dbReference type="GO" id="GO:0004821">
    <property type="term" value="F:histidine-tRNA ligase activity"/>
    <property type="evidence" value="ECO:0007669"/>
    <property type="project" value="UniProtKB-EC"/>
</dbReference>
<keyword evidence="10" id="KW-0472">Membrane</keyword>
<evidence type="ECO:0000256" key="8">
    <source>
        <dbReference type="ARBA" id="ARBA00030619"/>
    </source>
</evidence>
<dbReference type="InterPro" id="IPR036621">
    <property type="entry name" value="Anticodon-bd_dom_sf"/>
</dbReference>
<evidence type="ECO:0000256" key="9">
    <source>
        <dbReference type="ARBA" id="ARBA00047639"/>
    </source>
</evidence>
<name>A0AB32W7W9_THECC</name>
<evidence type="ECO:0000256" key="10">
    <source>
        <dbReference type="SAM" id="Phobius"/>
    </source>
</evidence>
<dbReference type="GO" id="GO:0005524">
    <property type="term" value="F:ATP binding"/>
    <property type="evidence" value="ECO:0007669"/>
    <property type="project" value="UniProtKB-KW"/>
</dbReference>
<proteinExistence type="inferred from homology"/>
<dbReference type="Gramene" id="Tc05v2_t005730.1">
    <property type="protein sequence ID" value="Tc05v2_p005730.1"/>
    <property type="gene ID" value="Tc05v2_g005730"/>
</dbReference>